<dbReference type="EMBL" id="SSTE01000699">
    <property type="protein sequence ID" value="KAA0067140.1"/>
    <property type="molecule type" value="Genomic_DNA"/>
</dbReference>
<dbReference type="Gene3D" id="2.40.70.10">
    <property type="entry name" value="Acid Proteases"/>
    <property type="match status" value="1"/>
</dbReference>
<name>A0A5D3BH06_CUCMM</name>
<dbReference type="PANTHER" id="PTHR33067">
    <property type="entry name" value="RNA-DIRECTED DNA POLYMERASE-RELATED"/>
    <property type="match status" value="1"/>
</dbReference>
<dbReference type="CDD" id="cd00303">
    <property type="entry name" value="retropepsin_like"/>
    <property type="match status" value="1"/>
</dbReference>
<dbReference type="Proteomes" id="UP000321393">
    <property type="component" value="Unassembled WGS sequence"/>
</dbReference>
<protein>
    <submittedName>
        <fullName evidence="2">Uncharacterized protein</fullName>
    </submittedName>
</protein>
<sequence length="114" mass="12962">MNDFKTVALTQAINDAFKNGVPEKMVDPRSFPIPYTIGSMDLGRALCDLKASINLMPLFIFKKLWIGKVQPTQMALQFANRSITRPRGKIEDVLVKVDKFLLSAYFVILDYEAY</sequence>
<gene>
    <name evidence="2" type="ORF">E5676_scaffold598G00110</name>
    <name evidence="1" type="ORF">E6C27_scaffold38G002070</name>
</gene>
<reference evidence="3 4" key="1">
    <citation type="submission" date="2019-08" db="EMBL/GenBank/DDBJ databases">
        <title>Draft genome sequences of two oriental melons (Cucumis melo L. var makuwa).</title>
        <authorList>
            <person name="Kwon S.-Y."/>
        </authorList>
    </citation>
    <scope>NUCLEOTIDE SEQUENCE [LARGE SCALE GENOMIC DNA]</scope>
    <source>
        <strain evidence="4">cv. Chang Bougi</strain>
        <strain evidence="3">cv. SW 3</strain>
        <tissue evidence="2">Leaf</tissue>
    </source>
</reference>
<comment type="caution">
    <text evidence="2">The sequence shown here is derived from an EMBL/GenBank/DDBJ whole genome shotgun (WGS) entry which is preliminary data.</text>
</comment>
<dbReference type="Proteomes" id="UP000321947">
    <property type="component" value="Unassembled WGS sequence"/>
</dbReference>
<evidence type="ECO:0000313" key="4">
    <source>
        <dbReference type="Proteomes" id="UP000321947"/>
    </source>
</evidence>
<evidence type="ECO:0000313" key="1">
    <source>
        <dbReference type="EMBL" id="KAA0067140.1"/>
    </source>
</evidence>
<dbReference type="PANTHER" id="PTHR33067:SF39">
    <property type="entry name" value="TRANSCRIPTION FACTOR INTERACTOR AND REGULATOR CCHC(ZN) FAMILY"/>
    <property type="match status" value="1"/>
</dbReference>
<proteinExistence type="predicted"/>
<dbReference type="InterPro" id="IPR021109">
    <property type="entry name" value="Peptidase_aspartic_dom_sf"/>
</dbReference>
<dbReference type="EMBL" id="SSTD01018855">
    <property type="protein sequence ID" value="TYJ97458.1"/>
    <property type="molecule type" value="Genomic_DNA"/>
</dbReference>
<evidence type="ECO:0000313" key="3">
    <source>
        <dbReference type="Proteomes" id="UP000321393"/>
    </source>
</evidence>
<accession>A0A5D3BH06</accession>
<dbReference type="OrthoDB" id="778454at2759"/>
<dbReference type="AlphaFoldDB" id="A0A5D3BH06"/>
<evidence type="ECO:0000313" key="2">
    <source>
        <dbReference type="EMBL" id="TYJ97458.1"/>
    </source>
</evidence>
<organism evidence="2 4">
    <name type="scientific">Cucumis melo var. makuwa</name>
    <name type="common">Oriental melon</name>
    <dbReference type="NCBI Taxonomy" id="1194695"/>
    <lineage>
        <taxon>Eukaryota</taxon>
        <taxon>Viridiplantae</taxon>
        <taxon>Streptophyta</taxon>
        <taxon>Embryophyta</taxon>
        <taxon>Tracheophyta</taxon>
        <taxon>Spermatophyta</taxon>
        <taxon>Magnoliopsida</taxon>
        <taxon>eudicotyledons</taxon>
        <taxon>Gunneridae</taxon>
        <taxon>Pentapetalae</taxon>
        <taxon>rosids</taxon>
        <taxon>fabids</taxon>
        <taxon>Cucurbitales</taxon>
        <taxon>Cucurbitaceae</taxon>
        <taxon>Benincaseae</taxon>
        <taxon>Cucumis</taxon>
    </lineage>
</organism>